<evidence type="ECO:0000256" key="1">
    <source>
        <dbReference type="ARBA" id="ARBA00001946"/>
    </source>
</evidence>
<evidence type="ECO:0000313" key="8">
    <source>
        <dbReference type="Proteomes" id="UP000033115"/>
    </source>
</evidence>
<dbReference type="AlphaFoldDB" id="A0A0E3K4C6"/>
<name>A0A0E3K4C6_CLOSL</name>
<dbReference type="RefSeq" id="WP_029162120.1">
    <property type="nucleotide sequence ID" value="NZ_CP009933.1"/>
</dbReference>
<dbReference type="KEGG" id="csq:CSCA_4730"/>
<dbReference type="PANTHER" id="PTHR12001:SF69">
    <property type="entry name" value="ALL TRANS-POLYPRENYL-DIPHOSPHATE SYNTHASE PDSS1"/>
    <property type="match status" value="1"/>
</dbReference>
<keyword evidence="5" id="KW-0460">Magnesium</keyword>
<dbReference type="STRING" id="1548.CSCA_4730"/>
<evidence type="ECO:0000313" key="7">
    <source>
        <dbReference type="EMBL" id="AKA71855.1"/>
    </source>
</evidence>
<keyword evidence="3 6" id="KW-0808">Transferase</keyword>
<keyword evidence="8" id="KW-1185">Reference proteome</keyword>
<evidence type="ECO:0000256" key="5">
    <source>
        <dbReference type="ARBA" id="ARBA00022842"/>
    </source>
</evidence>
<dbReference type="InterPro" id="IPR008949">
    <property type="entry name" value="Isoprenoid_synthase_dom_sf"/>
</dbReference>
<dbReference type="CDD" id="cd00685">
    <property type="entry name" value="Trans_IPPS_HT"/>
    <property type="match status" value="1"/>
</dbReference>
<comment type="cofactor">
    <cofactor evidence="1">
        <name>Mg(2+)</name>
        <dbReference type="ChEBI" id="CHEBI:18420"/>
    </cofactor>
</comment>
<evidence type="ECO:0000256" key="6">
    <source>
        <dbReference type="RuleBase" id="RU004466"/>
    </source>
</evidence>
<dbReference type="Proteomes" id="UP000033115">
    <property type="component" value="Chromosome"/>
</dbReference>
<sequence>MDNFWSKYPSIQYELNQVKDIMKKNVRCMDKFMEDIFMEMIDSGGKLLRPAFVILGGHFGKYNKKDIYNIAAATEMLHMATLIHDDIVDNALLRRGKKTIQSGYGKKYAVYMGDFLLSKSLVVLTEIAEVKNLSFTSKSISRICLGEMEQFLSQKNQNVTIKQYLRRISAKTAELFSISLYMSALHSKCSKKVCRNLWHIGHNIGMAFQIIDDILDFCGDEVAIRKSAGNDLREGIYTLPIIYALKDGNSDLSSLLSKNDLCDEDIRSIVSMVNYASGVEKTKKLAQWYTDKAFQLIQKLPDNEHKNILKDVTKTLLIREY</sequence>
<dbReference type="SUPFAM" id="SSF48576">
    <property type="entry name" value="Terpenoid synthases"/>
    <property type="match status" value="1"/>
</dbReference>
<dbReference type="GO" id="GO:0004659">
    <property type="term" value="F:prenyltransferase activity"/>
    <property type="evidence" value="ECO:0007669"/>
    <property type="project" value="InterPro"/>
</dbReference>
<dbReference type="HOGENOM" id="CLU_014015_2_0_9"/>
<keyword evidence="4" id="KW-0479">Metal-binding</keyword>
<evidence type="ECO:0000256" key="3">
    <source>
        <dbReference type="ARBA" id="ARBA00022679"/>
    </source>
</evidence>
<protein>
    <submittedName>
        <fullName evidence="7">Trans-hexaprenyltranstransferase</fullName>
    </submittedName>
</protein>
<dbReference type="InterPro" id="IPR033749">
    <property type="entry name" value="Polyprenyl_synt_CS"/>
</dbReference>
<dbReference type="EMBL" id="CP009933">
    <property type="protein sequence ID" value="AKA71855.1"/>
    <property type="molecule type" value="Genomic_DNA"/>
</dbReference>
<dbReference type="InterPro" id="IPR000092">
    <property type="entry name" value="Polyprenyl_synt"/>
</dbReference>
<evidence type="ECO:0000256" key="4">
    <source>
        <dbReference type="ARBA" id="ARBA00022723"/>
    </source>
</evidence>
<dbReference type="PANTHER" id="PTHR12001">
    <property type="entry name" value="GERANYLGERANYL PYROPHOSPHATE SYNTHASE"/>
    <property type="match status" value="1"/>
</dbReference>
<dbReference type="GO" id="GO:0046872">
    <property type="term" value="F:metal ion binding"/>
    <property type="evidence" value="ECO:0007669"/>
    <property type="project" value="UniProtKB-KW"/>
</dbReference>
<dbReference type="SFLD" id="SFLDS00005">
    <property type="entry name" value="Isoprenoid_Synthase_Type_I"/>
    <property type="match status" value="1"/>
</dbReference>
<comment type="similarity">
    <text evidence="2 6">Belongs to the FPP/GGPP synthase family.</text>
</comment>
<dbReference type="GO" id="GO:0008299">
    <property type="term" value="P:isoprenoid biosynthetic process"/>
    <property type="evidence" value="ECO:0007669"/>
    <property type="project" value="InterPro"/>
</dbReference>
<dbReference type="Pfam" id="PF00348">
    <property type="entry name" value="polyprenyl_synt"/>
    <property type="match status" value="1"/>
</dbReference>
<dbReference type="Gene3D" id="1.10.600.10">
    <property type="entry name" value="Farnesyl Diphosphate Synthase"/>
    <property type="match status" value="1"/>
</dbReference>
<gene>
    <name evidence="7" type="ORF">CSCA_4730</name>
</gene>
<dbReference type="PROSITE" id="PS00723">
    <property type="entry name" value="POLYPRENYL_SYNTHASE_1"/>
    <property type="match status" value="1"/>
</dbReference>
<evidence type="ECO:0000256" key="2">
    <source>
        <dbReference type="ARBA" id="ARBA00006706"/>
    </source>
</evidence>
<proteinExistence type="inferred from homology"/>
<accession>A0A0E3K4C6</accession>
<dbReference type="PROSITE" id="PS00444">
    <property type="entry name" value="POLYPRENYL_SYNTHASE_2"/>
    <property type="match status" value="1"/>
</dbReference>
<reference evidence="7 8" key="1">
    <citation type="journal article" date="2015" name="J. Biotechnol.">
        <title>Complete genome sequence of a malodorant-producing acetogen, Clostridium scatologenes ATCC 25775(T).</title>
        <authorList>
            <person name="Zhu Z."/>
            <person name="Guo T."/>
            <person name="Zheng H."/>
            <person name="Song T."/>
            <person name="Ouyang P."/>
            <person name="Xie J."/>
        </authorList>
    </citation>
    <scope>NUCLEOTIDE SEQUENCE [LARGE SCALE GENOMIC DNA]</scope>
    <source>
        <strain evidence="7 8">ATCC 25775</strain>
    </source>
</reference>
<organism evidence="7 8">
    <name type="scientific">Clostridium scatologenes</name>
    <dbReference type="NCBI Taxonomy" id="1548"/>
    <lineage>
        <taxon>Bacteria</taxon>
        <taxon>Bacillati</taxon>
        <taxon>Bacillota</taxon>
        <taxon>Clostridia</taxon>
        <taxon>Eubacteriales</taxon>
        <taxon>Clostridiaceae</taxon>
        <taxon>Clostridium</taxon>
    </lineage>
</organism>